<sequence length="199" mass="21655">MNPAATQDELEGEGPHNRAPTASAEAADIFFPSLIRLLFSISSTMAAATVVSLIGWCVVEEWKSSKDLELLEMKELRLKSLKELLGDADASLDRKVDAGANEKGLAAGNAGAEVTTKIKSSRWTDNNEDDKNEGYGELGPEAEPIGSAGESCAPLLFIRKNLVKKCIEMFNEIAEIKEDYTKFYQAFSKNLKLGIHEAS</sequence>
<dbReference type="AlphaFoldDB" id="A0AA88VN94"/>
<comment type="caution">
    <text evidence="5">The sequence shown here is derived from an EMBL/GenBank/DDBJ whole genome shotgun (WGS) entry which is preliminary data.</text>
</comment>
<keyword evidence="6" id="KW-1185">Reference proteome</keyword>
<dbReference type="GO" id="GO:0051082">
    <property type="term" value="F:unfolded protein binding"/>
    <property type="evidence" value="ECO:0007669"/>
    <property type="project" value="InterPro"/>
</dbReference>
<accession>A0AA88VN94</accession>
<evidence type="ECO:0000313" key="6">
    <source>
        <dbReference type="Proteomes" id="UP001188597"/>
    </source>
</evidence>
<dbReference type="Pfam" id="PF00183">
    <property type="entry name" value="HSP90"/>
    <property type="match status" value="1"/>
</dbReference>
<evidence type="ECO:0000256" key="2">
    <source>
        <dbReference type="ARBA" id="ARBA00023186"/>
    </source>
</evidence>
<evidence type="ECO:0000313" key="5">
    <source>
        <dbReference type="EMBL" id="KAK3011228.1"/>
    </source>
</evidence>
<dbReference type="Proteomes" id="UP001188597">
    <property type="component" value="Unassembled WGS sequence"/>
</dbReference>
<gene>
    <name evidence="5" type="ORF">RJ639_012380</name>
</gene>
<dbReference type="SUPFAM" id="SSF54211">
    <property type="entry name" value="Ribosomal protein S5 domain 2-like"/>
    <property type="match status" value="1"/>
</dbReference>
<dbReference type="InterPro" id="IPR020568">
    <property type="entry name" value="Ribosomal_Su5_D2-typ_SF"/>
</dbReference>
<dbReference type="InterPro" id="IPR001404">
    <property type="entry name" value="Hsp90_fam"/>
</dbReference>
<evidence type="ECO:0000256" key="3">
    <source>
        <dbReference type="SAM" id="MobiDB-lite"/>
    </source>
</evidence>
<dbReference type="EMBL" id="JAVXUP010001470">
    <property type="protein sequence ID" value="KAK3011228.1"/>
    <property type="molecule type" value="Genomic_DNA"/>
</dbReference>
<comment type="similarity">
    <text evidence="1">Belongs to the heat shock protein 90 family.</text>
</comment>
<feature type="transmembrane region" description="Helical" evidence="4">
    <location>
        <begin position="37"/>
        <end position="59"/>
    </location>
</feature>
<dbReference type="PANTHER" id="PTHR11528">
    <property type="entry name" value="HEAT SHOCK PROTEIN 90 FAMILY MEMBER"/>
    <property type="match status" value="1"/>
</dbReference>
<dbReference type="GO" id="GO:0016887">
    <property type="term" value="F:ATP hydrolysis activity"/>
    <property type="evidence" value="ECO:0007669"/>
    <property type="project" value="InterPro"/>
</dbReference>
<feature type="region of interest" description="Disordered" evidence="3">
    <location>
        <begin position="117"/>
        <end position="143"/>
    </location>
</feature>
<name>A0AA88VN94_9ASTE</name>
<protein>
    <submittedName>
        <fullName evidence="5">Uncharacterized protein</fullName>
    </submittedName>
</protein>
<proteinExistence type="inferred from homology"/>
<dbReference type="GO" id="GO:0005524">
    <property type="term" value="F:ATP binding"/>
    <property type="evidence" value="ECO:0007669"/>
    <property type="project" value="InterPro"/>
</dbReference>
<evidence type="ECO:0000256" key="1">
    <source>
        <dbReference type="ARBA" id="ARBA00008239"/>
    </source>
</evidence>
<keyword evidence="4" id="KW-1133">Transmembrane helix</keyword>
<keyword evidence="2" id="KW-0143">Chaperone</keyword>
<reference evidence="5" key="1">
    <citation type="submission" date="2022-12" db="EMBL/GenBank/DDBJ databases">
        <title>Draft genome assemblies for two species of Escallonia (Escalloniales).</title>
        <authorList>
            <person name="Chanderbali A."/>
            <person name="Dervinis C."/>
            <person name="Anghel I."/>
            <person name="Soltis D."/>
            <person name="Soltis P."/>
            <person name="Zapata F."/>
        </authorList>
    </citation>
    <scope>NUCLEOTIDE SEQUENCE</scope>
    <source>
        <strain evidence="5">UCBG64.0493</strain>
        <tissue evidence="5">Leaf</tissue>
    </source>
</reference>
<keyword evidence="4" id="KW-0472">Membrane</keyword>
<feature type="region of interest" description="Disordered" evidence="3">
    <location>
        <begin position="1"/>
        <end position="21"/>
    </location>
</feature>
<evidence type="ECO:0000256" key="4">
    <source>
        <dbReference type="SAM" id="Phobius"/>
    </source>
</evidence>
<organism evidence="5 6">
    <name type="scientific">Escallonia herrerae</name>
    <dbReference type="NCBI Taxonomy" id="1293975"/>
    <lineage>
        <taxon>Eukaryota</taxon>
        <taxon>Viridiplantae</taxon>
        <taxon>Streptophyta</taxon>
        <taxon>Embryophyta</taxon>
        <taxon>Tracheophyta</taxon>
        <taxon>Spermatophyta</taxon>
        <taxon>Magnoliopsida</taxon>
        <taxon>eudicotyledons</taxon>
        <taxon>Gunneridae</taxon>
        <taxon>Pentapetalae</taxon>
        <taxon>asterids</taxon>
        <taxon>campanulids</taxon>
        <taxon>Escalloniales</taxon>
        <taxon>Escalloniaceae</taxon>
        <taxon>Escallonia</taxon>
    </lineage>
</organism>
<dbReference type="GO" id="GO:0140662">
    <property type="term" value="F:ATP-dependent protein folding chaperone"/>
    <property type="evidence" value="ECO:0007669"/>
    <property type="project" value="InterPro"/>
</dbReference>
<dbReference type="Gene3D" id="3.30.230.80">
    <property type="match status" value="1"/>
</dbReference>
<keyword evidence="4" id="KW-0812">Transmembrane</keyword>